<comment type="caution">
    <text evidence="2">The sequence shown here is derived from an EMBL/GenBank/DDBJ whole genome shotgun (WGS) entry which is preliminary data.</text>
</comment>
<proteinExistence type="predicted"/>
<dbReference type="InterPro" id="IPR011737">
    <property type="entry name" value="CHP02206_TP0381"/>
</dbReference>
<feature type="transmembrane region" description="Helical" evidence="1">
    <location>
        <begin position="65"/>
        <end position="86"/>
    </location>
</feature>
<feature type="transmembrane region" description="Helical" evidence="1">
    <location>
        <begin position="153"/>
        <end position="173"/>
    </location>
</feature>
<reference evidence="2 3" key="1">
    <citation type="journal article" date="2017" name="Chemistry">
        <title>Isolation, Biosynthesis and Chemical Modifications of Rubterolones A-F: Rare Tropolone Alkaloids from Actinomadura sp. 5-2.</title>
        <authorList>
            <person name="Guo H."/>
            <person name="Benndorf R."/>
            <person name="Leichnitz D."/>
            <person name="Klassen J.L."/>
            <person name="Vollmers J."/>
            <person name="Gorls H."/>
            <person name="Steinacker M."/>
            <person name="Weigel C."/>
            <person name="Dahse H.M."/>
            <person name="Kaster A.K."/>
            <person name="de Beer Z.W."/>
            <person name="Poulsen M."/>
            <person name="Beemelmanns C."/>
        </authorList>
    </citation>
    <scope>NUCLEOTIDE SEQUENCE [LARGE SCALE GENOMIC DNA]</scope>
    <source>
        <strain evidence="2 3">5-2</strain>
    </source>
</reference>
<feature type="transmembrane region" description="Helical" evidence="1">
    <location>
        <begin position="122"/>
        <end position="141"/>
    </location>
</feature>
<dbReference type="Proteomes" id="UP000242367">
    <property type="component" value="Unassembled WGS sequence"/>
</dbReference>
<evidence type="ECO:0000313" key="3">
    <source>
        <dbReference type="Proteomes" id="UP000242367"/>
    </source>
</evidence>
<name>A0A2P4UL72_9ACTN</name>
<dbReference type="RefSeq" id="WP_103560857.1">
    <property type="nucleotide sequence ID" value="NZ_MTBP01000001.1"/>
</dbReference>
<keyword evidence="3" id="KW-1185">Reference proteome</keyword>
<protein>
    <submittedName>
        <fullName evidence="2">Integral membrane protein</fullName>
    </submittedName>
</protein>
<dbReference type="NCBIfam" id="TIGR02206">
    <property type="entry name" value="intg_mem_TP0381"/>
    <property type="match status" value="1"/>
</dbReference>
<dbReference type="AlphaFoldDB" id="A0A2P4UL72"/>
<keyword evidence="1" id="KW-1133">Transmembrane helix</keyword>
<accession>A0A2P4UL72</accession>
<evidence type="ECO:0000256" key="1">
    <source>
        <dbReference type="SAM" id="Phobius"/>
    </source>
</evidence>
<keyword evidence="1" id="KW-0472">Membrane</keyword>
<evidence type="ECO:0000313" key="2">
    <source>
        <dbReference type="EMBL" id="POM25798.1"/>
    </source>
</evidence>
<feature type="transmembrane region" description="Helical" evidence="1">
    <location>
        <begin position="20"/>
        <end position="44"/>
    </location>
</feature>
<sequence>MSTFEYGWQHGRTLSVGGRFVAYGPSHWAVLALFALGCAGLVLIGRTHRTPHAPGERFSGYTKGFSQAFALAMAFVALGTKTYFYLPSRWNLGSTLPLGLSDLAWPVAIIALWTLGRHWFALTYYWGLTLSIQALVTPALNGPDYPGINFLDFFGMHLLVVWAAVYMTWGLGIRPDWRSYRFAVLITAAWGLATYCFNLLAQTNYGYLNHKPHTGSALNLLGPWPWYVLAEVAIILSGWALITWPWMRRPHIATPAS</sequence>
<keyword evidence="1" id="KW-0812">Transmembrane</keyword>
<gene>
    <name evidence="2" type="ORF">BTM25_01810</name>
</gene>
<organism evidence="2 3">
    <name type="scientific">Actinomadura rubteroloni</name>
    <dbReference type="NCBI Taxonomy" id="1926885"/>
    <lineage>
        <taxon>Bacteria</taxon>
        <taxon>Bacillati</taxon>
        <taxon>Actinomycetota</taxon>
        <taxon>Actinomycetes</taxon>
        <taxon>Streptosporangiales</taxon>
        <taxon>Thermomonosporaceae</taxon>
        <taxon>Actinomadura</taxon>
    </lineage>
</organism>
<dbReference type="EMBL" id="MTBP01000001">
    <property type="protein sequence ID" value="POM25798.1"/>
    <property type="molecule type" value="Genomic_DNA"/>
</dbReference>
<feature type="transmembrane region" description="Helical" evidence="1">
    <location>
        <begin position="98"/>
        <end position="115"/>
    </location>
</feature>
<feature type="transmembrane region" description="Helical" evidence="1">
    <location>
        <begin position="180"/>
        <end position="201"/>
    </location>
</feature>
<dbReference type="Pfam" id="PF14808">
    <property type="entry name" value="TMEM164"/>
    <property type="match status" value="1"/>
</dbReference>
<feature type="transmembrane region" description="Helical" evidence="1">
    <location>
        <begin position="224"/>
        <end position="242"/>
    </location>
</feature>